<evidence type="ECO:0000259" key="2">
    <source>
        <dbReference type="Pfam" id="PF07969"/>
    </source>
</evidence>
<name>A0A2S7KTA9_9FLAO</name>
<dbReference type="InterPro" id="IPR033932">
    <property type="entry name" value="YtcJ-like"/>
</dbReference>
<evidence type="ECO:0000313" key="3">
    <source>
        <dbReference type="EMBL" id="PQB05861.1"/>
    </source>
</evidence>
<keyword evidence="3" id="KW-0378">Hydrolase</keyword>
<comment type="caution">
    <text evidence="3">The sequence shown here is derived from an EMBL/GenBank/DDBJ whole genome shotgun (WGS) entry which is preliminary data.</text>
</comment>
<dbReference type="Gene3D" id="3.10.310.70">
    <property type="match status" value="1"/>
</dbReference>
<dbReference type="PANTHER" id="PTHR22642">
    <property type="entry name" value="IMIDAZOLONEPROPIONASE"/>
    <property type="match status" value="1"/>
</dbReference>
<gene>
    <name evidence="3" type="ORF">BST85_13860</name>
</gene>
<dbReference type="Gene3D" id="2.30.40.10">
    <property type="entry name" value="Urease, subunit C, domain 1"/>
    <property type="match status" value="1"/>
</dbReference>
<dbReference type="PANTHER" id="PTHR22642:SF2">
    <property type="entry name" value="PROTEIN LONG AFTER FAR-RED 3"/>
    <property type="match status" value="1"/>
</dbReference>
<dbReference type="SUPFAM" id="SSF51338">
    <property type="entry name" value="Composite domain of metallo-dependent hydrolases"/>
    <property type="match status" value="1"/>
</dbReference>
<dbReference type="CDD" id="cd01300">
    <property type="entry name" value="YtcJ_like"/>
    <property type="match status" value="1"/>
</dbReference>
<keyword evidence="1" id="KW-0732">Signal</keyword>
<feature type="chain" id="PRO_5015747314" evidence="1">
    <location>
        <begin position="24"/>
        <end position="596"/>
    </location>
</feature>
<dbReference type="Pfam" id="PF07969">
    <property type="entry name" value="Amidohydro_3"/>
    <property type="match status" value="1"/>
</dbReference>
<accession>A0A2S7KTA9</accession>
<reference evidence="3 4" key="1">
    <citation type="submission" date="2016-11" db="EMBL/GenBank/DDBJ databases">
        <title>Trade-off between light-utilization and light-protection in marine flavobacteria.</title>
        <authorList>
            <person name="Kumagai Y."/>
        </authorList>
    </citation>
    <scope>NUCLEOTIDE SEQUENCE [LARGE SCALE GENOMIC DNA]</scope>
    <source>
        <strain evidence="3 4">NBRC 107741</strain>
    </source>
</reference>
<dbReference type="EMBL" id="MQUB01000001">
    <property type="protein sequence ID" value="PQB05861.1"/>
    <property type="molecule type" value="Genomic_DNA"/>
</dbReference>
<dbReference type="Gene3D" id="3.20.20.140">
    <property type="entry name" value="Metal-dependent hydrolases"/>
    <property type="match status" value="1"/>
</dbReference>
<sequence>MMMKNLFKLLVLIAITAIGCKNSSDNTSSTDKYKTESSENNSKIDFVLYSGGDIITMQGEVLEIREAVVTQGDEIIFVGDLAKALEQFPDAKQHDLKGNVLMPGFVEPHVHPSLAATMLPNEIIAPYDWVLPNGIKKGVTGHQQYMERITNSINDNAKAGEMYFIWGYHQLWHGELSRDMINAITREKPVGIIHRSFHEIYLNDAAIELLGIEEEEFDGNPQVEWDKGHFYEGGWLALVPKMAPIMLEPTRYMEGLGMMTQLIQKNGITTVAEPGFPSADFDGELTLLKQEMAKNPPYDVYLIPSGTQLFGMKGGNKQAMEFMETLDETYSSHNIHFLPKQVKLFSDGAIYSQLMQMKEDYTDGHHGEWMTPLDLFQEQISLYWDNGYKIHVHSNGDKGIQQVLDYLELDQERNPRTDHRLTLHHMGYFTDGMAEEMKNLGVEASVNPYYLWALADKYSENGLGKDRAENLVRINSLVQREIPVSFHSDFSMAPMEPLTLAWTSVNRVTSQNSAFSQDQRISVYDAMRAITIDAARTLNLEEQIGSIAEGKRANFVILNESPFSIEPMNIKDINVLATIYEGDFNIVKSNNMKPSK</sequence>
<feature type="domain" description="Amidohydrolase 3" evidence="2">
    <location>
        <begin position="95"/>
        <end position="582"/>
    </location>
</feature>
<dbReference type="InterPro" id="IPR013108">
    <property type="entry name" value="Amidohydro_3"/>
</dbReference>
<feature type="signal peptide" evidence="1">
    <location>
        <begin position="1"/>
        <end position="23"/>
    </location>
</feature>
<dbReference type="OrthoDB" id="9776455at2"/>
<dbReference type="GO" id="GO:0016810">
    <property type="term" value="F:hydrolase activity, acting on carbon-nitrogen (but not peptide) bonds"/>
    <property type="evidence" value="ECO:0007669"/>
    <property type="project" value="InterPro"/>
</dbReference>
<dbReference type="InterPro" id="IPR032466">
    <property type="entry name" value="Metal_Hydrolase"/>
</dbReference>
<keyword evidence="4" id="KW-1185">Reference proteome</keyword>
<evidence type="ECO:0000313" key="4">
    <source>
        <dbReference type="Proteomes" id="UP000239800"/>
    </source>
</evidence>
<dbReference type="Proteomes" id="UP000239800">
    <property type="component" value="Unassembled WGS sequence"/>
</dbReference>
<dbReference type="SUPFAM" id="SSF51556">
    <property type="entry name" value="Metallo-dependent hydrolases"/>
    <property type="match status" value="1"/>
</dbReference>
<dbReference type="InterPro" id="IPR011059">
    <property type="entry name" value="Metal-dep_hydrolase_composite"/>
</dbReference>
<proteinExistence type="predicted"/>
<organism evidence="3 4">
    <name type="scientific">Aureitalea marina</name>
    <dbReference type="NCBI Taxonomy" id="930804"/>
    <lineage>
        <taxon>Bacteria</taxon>
        <taxon>Pseudomonadati</taxon>
        <taxon>Bacteroidota</taxon>
        <taxon>Flavobacteriia</taxon>
        <taxon>Flavobacteriales</taxon>
        <taxon>Flavobacteriaceae</taxon>
        <taxon>Aureitalea</taxon>
    </lineage>
</organism>
<dbReference type="AlphaFoldDB" id="A0A2S7KTA9"/>
<protein>
    <submittedName>
        <fullName evidence="3">Metal-dependent hydrolase</fullName>
    </submittedName>
</protein>
<evidence type="ECO:0000256" key="1">
    <source>
        <dbReference type="SAM" id="SignalP"/>
    </source>
</evidence>
<dbReference type="PROSITE" id="PS51257">
    <property type="entry name" value="PROKAR_LIPOPROTEIN"/>
    <property type="match status" value="1"/>
</dbReference>